<dbReference type="InterPro" id="IPR001073">
    <property type="entry name" value="C1q_dom"/>
</dbReference>
<name>A0A8W8KJ70_MAGGI</name>
<evidence type="ECO:0000256" key="1">
    <source>
        <dbReference type="ARBA" id="ARBA00004613"/>
    </source>
</evidence>
<organism evidence="6 7">
    <name type="scientific">Magallana gigas</name>
    <name type="common">Pacific oyster</name>
    <name type="synonym">Crassostrea gigas</name>
    <dbReference type="NCBI Taxonomy" id="29159"/>
    <lineage>
        <taxon>Eukaryota</taxon>
        <taxon>Metazoa</taxon>
        <taxon>Spiralia</taxon>
        <taxon>Lophotrochozoa</taxon>
        <taxon>Mollusca</taxon>
        <taxon>Bivalvia</taxon>
        <taxon>Autobranchia</taxon>
        <taxon>Pteriomorphia</taxon>
        <taxon>Ostreida</taxon>
        <taxon>Ostreoidea</taxon>
        <taxon>Ostreidae</taxon>
        <taxon>Magallana</taxon>
    </lineage>
</organism>
<dbReference type="PROSITE" id="PS50871">
    <property type="entry name" value="C1Q"/>
    <property type="match status" value="1"/>
</dbReference>
<dbReference type="PRINTS" id="PR00007">
    <property type="entry name" value="COMPLEMNTC1Q"/>
</dbReference>
<dbReference type="EnsemblMetazoa" id="G24146.3">
    <property type="protein sequence ID" value="G24146.3:cds"/>
    <property type="gene ID" value="G24146"/>
</dbReference>
<dbReference type="InterPro" id="IPR050822">
    <property type="entry name" value="Cerebellin_Synaptic_Org"/>
</dbReference>
<reference evidence="6" key="1">
    <citation type="submission" date="2022-08" db="UniProtKB">
        <authorList>
            <consortium name="EnsemblMetazoa"/>
        </authorList>
    </citation>
    <scope>IDENTIFICATION</scope>
    <source>
        <strain evidence="6">05x7-T-G4-1.051#20</strain>
    </source>
</reference>
<feature type="domain" description="C1q" evidence="5">
    <location>
        <begin position="73"/>
        <end position="205"/>
    </location>
</feature>
<proteinExistence type="predicted"/>
<dbReference type="Proteomes" id="UP000005408">
    <property type="component" value="Unassembled WGS sequence"/>
</dbReference>
<sequence length="205" mass="22635">MVCMYVLNNFILQRSFSSQQSTVICSLVWLLAALSVAHGDCNNALTTSFIKNQLSSLEKAINMLDNVSKCTCPCKDQVVFHAEMGSSKTYYGNSVWVYDKVVTNVGNAYNTSTGKFTAPTNGIYQFNWYTLSNPKVTSHPGLFVNGQIKARQAANNQGGTSQWLTTGSSMALPLKRGEEVYIMDVRGWKSQLRSQWTAFGGVLIN</sequence>
<comment type="subcellular location">
    <subcellularLocation>
        <location evidence="1">Secreted</location>
    </subcellularLocation>
</comment>
<dbReference type="SMART" id="SM00110">
    <property type="entry name" value="C1Q"/>
    <property type="match status" value="1"/>
</dbReference>
<dbReference type="GO" id="GO:0005576">
    <property type="term" value="C:extracellular region"/>
    <property type="evidence" value="ECO:0007669"/>
    <property type="project" value="UniProtKB-SubCell"/>
</dbReference>
<dbReference type="InterPro" id="IPR008983">
    <property type="entry name" value="Tumour_necrosis_fac-like_dom"/>
</dbReference>
<evidence type="ECO:0000313" key="6">
    <source>
        <dbReference type="EnsemblMetazoa" id="G24146.3:cds"/>
    </source>
</evidence>
<evidence type="ECO:0000256" key="2">
    <source>
        <dbReference type="ARBA" id="ARBA00022525"/>
    </source>
</evidence>
<evidence type="ECO:0000256" key="3">
    <source>
        <dbReference type="ARBA" id="ARBA00022729"/>
    </source>
</evidence>
<keyword evidence="3 4" id="KW-0732">Signal</keyword>
<dbReference type="PANTHER" id="PTHR22923">
    <property type="entry name" value="CEREBELLIN-RELATED"/>
    <property type="match status" value="1"/>
</dbReference>
<dbReference type="Gene3D" id="2.60.120.40">
    <property type="match status" value="1"/>
</dbReference>
<feature type="chain" id="PRO_5036443343" description="C1q domain-containing protein" evidence="4">
    <location>
        <begin position="40"/>
        <end position="205"/>
    </location>
</feature>
<keyword evidence="2" id="KW-0964">Secreted</keyword>
<evidence type="ECO:0000256" key="4">
    <source>
        <dbReference type="SAM" id="SignalP"/>
    </source>
</evidence>
<dbReference type="PANTHER" id="PTHR22923:SF116">
    <property type="entry name" value="C1Q DOMAIN-CONTAINING PROTEIN"/>
    <property type="match status" value="1"/>
</dbReference>
<dbReference type="AlphaFoldDB" id="A0A8W8KJ70"/>
<dbReference type="SUPFAM" id="SSF49842">
    <property type="entry name" value="TNF-like"/>
    <property type="match status" value="1"/>
</dbReference>
<evidence type="ECO:0000313" key="7">
    <source>
        <dbReference type="Proteomes" id="UP000005408"/>
    </source>
</evidence>
<keyword evidence="7" id="KW-1185">Reference proteome</keyword>
<dbReference type="Pfam" id="PF00386">
    <property type="entry name" value="C1q"/>
    <property type="match status" value="1"/>
</dbReference>
<protein>
    <recommendedName>
        <fullName evidence="5">C1q domain-containing protein</fullName>
    </recommendedName>
</protein>
<feature type="signal peptide" evidence="4">
    <location>
        <begin position="1"/>
        <end position="39"/>
    </location>
</feature>
<evidence type="ECO:0000259" key="5">
    <source>
        <dbReference type="PROSITE" id="PS50871"/>
    </source>
</evidence>
<accession>A0A8W8KJ70</accession>